<name>A0AAN8U5N3_SOLBU</name>
<accession>A0AAN8U5N3</accession>
<proteinExistence type="predicted"/>
<dbReference type="AlphaFoldDB" id="A0AAN8U5N3"/>
<dbReference type="Proteomes" id="UP001371456">
    <property type="component" value="Unassembled WGS sequence"/>
</dbReference>
<keyword evidence="3" id="KW-1185">Reference proteome</keyword>
<reference evidence="2 3" key="1">
    <citation type="submission" date="2024-02" db="EMBL/GenBank/DDBJ databases">
        <title>de novo genome assembly of Solanum bulbocastanum strain 11H21.</title>
        <authorList>
            <person name="Hosaka A.J."/>
        </authorList>
    </citation>
    <scope>NUCLEOTIDE SEQUENCE [LARGE SCALE GENOMIC DNA]</scope>
    <source>
        <tissue evidence="2">Young leaves</tissue>
    </source>
</reference>
<dbReference type="InterPro" id="IPR026960">
    <property type="entry name" value="RVT-Znf"/>
</dbReference>
<organism evidence="2 3">
    <name type="scientific">Solanum bulbocastanum</name>
    <name type="common">Wild potato</name>
    <dbReference type="NCBI Taxonomy" id="147425"/>
    <lineage>
        <taxon>Eukaryota</taxon>
        <taxon>Viridiplantae</taxon>
        <taxon>Streptophyta</taxon>
        <taxon>Embryophyta</taxon>
        <taxon>Tracheophyta</taxon>
        <taxon>Spermatophyta</taxon>
        <taxon>Magnoliopsida</taxon>
        <taxon>eudicotyledons</taxon>
        <taxon>Gunneridae</taxon>
        <taxon>Pentapetalae</taxon>
        <taxon>asterids</taxon>
        <taxon>lamiids</taxon>
        <taxon>Solanales</taxon>
        <taxon>Solanaceae</taxon>
        <taxon>Solanoideae</taxon>
        <taxon>Solaneae</taxon>
        <taxon>Solanum</taxon>
    </lineage>
</organism>
<evidence type="ECO:0000259" key="1">
    <source>
        <dbReference type="Pfam" id="PF13966"/>
    </source>
</evidence>
<comment type="caution">
    <text evidence="2">The sequence shown here is derived from an EMBL/GenBank/DDBJ whole genome shotgun (WGS) entry which is preliminary data.</text>
</comment>
<dbReference type="EMBL" id="JBANQN010000001">
    <property type="protein sequence ID" value="KAK6802403.1"/>
    <property type="molecule type" value="Genomic_DNA"/>
</dbReference>
<gene>
    <name evidence="2" type="ORF">RDI58_000183</name>
</gene>
<feature type="domain" description="Reverse transcriptase zinc-binding" evidence="1">
    <location>
        <begin position="25"/>
        <end position="108"/>
    </location>
</feature>
<evidence type="ECO:0000313" key="3">
    <source>
        <dbReference type="Proteomes" id="UP001371456"/>
    </source>
</evidence>
<dbReference type="Pfam" id="PF13966">
    <property type="entry name" value="zf-RVT"/>
    <property type="match status" value="1"/>
</dbReference>
<sequence>MNIRPPGTEAILDKAWWVQSSKRDFTVKSTFHILRRKKAEKDWSSYMWVKGLPYKIRFFLWRIWDKRITNDDNLKRMRVQVVSKCYCCEKGEIETMSHLLLTAPIAQKL</sequence>
<protein>
    <recommendedName>
        <fullName evidence="1">Reverse transcriptase zinc-binding domain-containing protein</fullName>
    </recommendedName>
</protein>
<evidence type="ECO:0000313" key="2">
    <source>
        <dbReference type="EMBL" id="KAK6802403.1"/>
    </source>
</evidence>